<keyword evidence="1" id="KW-0812">Transmembrane</keyword>
<evidence type="ECO:0000313" key="2">
    <source>
        <dbReference type="EMBL" id="CAD9113492.1"/>
    </source>
</evidence>
<evidence type="ECO:0000256" key="1">
    <source>
        <dbReference type="SAM" id="Phobius"/>
    </source>
</evidence>
<proteinExistence type="predicted"/>
<sequence>MRRATNAVVSRKLTTAVVPVAQARNLEIMSTAWTASWVMLWHWNFFTFFPLLAMDAVMPSTVVNKAPLLHGFEDKRVEMKLQRALDETVTTWTSDLDAASIDDAIARTF</sequence>
<name>A0A7S1LWG4_NEODS</name>
<keyword evidence="1" id="KW-1133">Transmembrane helix</keyword>
<organism evidence="2">
    <name type="scientific">Neobodo designis</name>
    <name type="common">Flagellated protozoan</name>
    <name type="synonym">Bodo designis</name>
    <dbReference type="NCBI Taxonomy" id="312471"/>
    <lineage>
        <taxon>Eukaryota</taxon>
        <taxon>Discoba</taxon>
        <taxon>Euglenozoa</taxon>
        <taxon>Kinetoplastea</taxon>
        <taxon>Metakinetoplastina</taxon>
        <taxon>Neobodonida</taxon>
        <taxon>Neobodo</taxon>
    </lineage>
</organism>
<keyword evidence="1" id="KW-0472">Membrane</keyword>
<accession>A0A7S1LWG4</accession>
<feature type="transmembrane region" description="Helical" evidence="1">
    <location>
        <begin position="39"/>
        <end position="58"/>
    </location>
</feature>
<dbReference type="AlphaFoldDB" id="A0A7S1LWG4"/>
<protein>
    <submittedName>
        <fullName evidence="2">Uncharacterized protein</fullName>
    </submittedName>
</protein>
<dbReference type="EMBL" id="HBGF01020280">
    <property type="protein sequence ID" value="CAD9113492.1"/>
    <property type="molecule type" value="Transcribed_RNA"/>
</dbReference>
<gene>
    <name evidence="2" type="ORF">NDES1114_LOCUS13415</name>
</gene>
<reference evidence="2" key="1">
    <citation type="submission" date="2021-01" db="EMBL/GenBank/DDBJ databases">
        <authorList>
            <person name="Corre E."/>
            <person name="Pelletier E."/>
            <person name="Niang G."/>
            <person name="Scheremetjew M."/>
            <person name="Finn R."/>
            <person name="Kale V."/>
            <person name="Holt S."/>
            <person name="Cochrane G."/>
            <person name="Meng A."/>
            <person name="Brown T."/>
            <person name="Cohen L."/>
        </authorList>
    </citation>
    <scope>NUCLEOTIDE SEQUENCE</scope>
    <source>
        <strain evidence="2">CCAP 1951/1</strain>
    </source>
</reference>